<gene>
    <name evidence="1" type="ORF">B1J93_08660</name>
</gene>
<protein>
    <submittedName>
        <fullName evidence="1">Uncharacterized protein</fullName>
    </submittedName>
</protein>
<dbReference type="AlphaFoldDB" id="A0A1T1DQA8"/>
<dbReference type="EMBL" id="MVIT01000061">
    <property type="protein sequence ID" value="OOV43039.1"/>
    <property type="molecule type" value="Genomic_DNA"/>
</dbReference>
<reference evidence="1 2" key="1">
    <citation type="submission" date="2017-02" db="EMBL/GenBank/DDBJ databases">
        <title>Comparative genomic analysis of Brazilian Leptospira kirschneri strains of different serogroups.</title>
        <authorList>
            <person name="Moreno L.Z."/>
            <person name="Miraglia F."/>
            <person name="Kremer F.S."/>
            <person name="Eslabao M.R."/>
            <person name="Lilenbaum W."/>
            <person name="Dellagostin O.A."/>
            <person name="Moreno A.M."/>
        </authorList>
    </citation>
    <scope>NUCLEOTIDE SEQUENCE [LARGE SCALE GENOMIC DNA]</scope>
    <source>
        <strain evidence="1 2">M110/06</strain>
    </source>
</reference>
<organism evidence="1 2">
    <name type="scientific">Leptospira kirschneri serovar Pomona</name>
    <dbReference type="NCBI Taxonomy" id="561005"/>
    <lineage>
        <taxon>Bacteria</taxon>
        <taxon>Pseudomonadati</taxon>
        <taxon>Spirochaetota</taxon>
        <taxon>Spirochaetia</taxon>
        <taxon>Leptospirales</taxon>
        <taxon>Leptospiraceae</taxon>
        <taxon>Leptospira</taxon>
    </lineage>
</organism>
<dbReference type="Proteomes" id="UP000191008">
    <property type="component" value="Unassembled WGS sequence"/>
</dbReference>
<proteinExistence type="predicted"/>
<sequence>MEKFSISKRTDISIPPRRFSIEIRLPGSSENLFFPVEYVTHIRSQRSLSPGRGGITLTIPLQDNYIVQVGEDEALPLSQIKTFETKSFKEVFRVRSIVLLYYDNSNGKIETNGFKKLNSGKIKTVSKELSPEGKSYVSVQITSLESILIDTDFFIDYQRIEGRPGTRTQESYTGVITSAAKVFLQGQLSDLIKNFWDEFFCNLLNVSRYCDHNILKPTTVNEDPNALLSILLPHRAYTEQFVYESQVLSSFTIGQYVNFWEILRSYLCEPLYELFVDPLESFDIEGVFGQGIKFGEIASNNLQTYDVGRMESKVIFRPTPFYMFGTDGKYRDLESLGLDAVYSFDLEDIKNYRTEEIEENVVSGVHVIQNTFQAFGTVLSEPKYEDRIRSIFGPKLLHVKIPGLIFREENLRQSSKENYKSELSSIRDLLFSIFCDLEELKITNGSFEIPFIPIRPGMPFQIGFDPLKKYPFNLEEISKFGYITDVVDDFNPGQARANTTISFKWGPNLDFKSEVKK</sequence>
<accession>A0A1T1DQA8</accession>
<dbReference type="RefSeq" id="WP_082292966.1">
    <property type="nucleotide sequence ID" value="NZ_MVIT01000061.1"/>
</dbReference>
<evidence type="ECO:0000313" key="2">
    <source>
        <dbReference type="Proteomes" id="UP000191008"/>
    </source>
</evidence>
<comment type="caution">
    <text evidence="1">The sequence shown here is derived from an EMBL/GenBank/DDBJ whole genome shotgun (WGS) entry which is preliminary data.</text>
</comment>
<evidence type="ECO:0000313" key="1">
    <source>
        <dbReference type="EMBL" id="OOV43039.1"/>
    </source>
</evidence>
<name>A0A1T1DQA8_9LEPT</name>